<comment type="caution">
    <text evidence="5">The sequence shown here is derived from an EMBL/GenBank/DDBJ whole genome shotgun (WGS) entry which is preliminary data.</text>
</comment>
<name>A0ABQ4NCL8_9BACL</name>
<dbReference type="Gene3D" id="3.40.30.10">
    <property type="entry name" value="Glutaredoxin"/>
    <property type="match status" value="1"/>
</dbReference>
<organism evidence="5 6">
    <name type="scientific">Paenibacillus cisolokensis</name>
    <dbReference type="NCBI Taxonomy" id="1658519"/>
    <lineage>
        <taxon>Bacteria</taxon>
        <taxon>Bacillati</taxon>
        <taxon>Bacillota</taxon>
        <taxon>Bacilli</taxon>
        <taxon>Bacillales</taxon>
        <taxon>Paenibacillaceae</taxon>
        <taxon>Paenibacillus</taxon>
    </lineage>
</organism>
<evidence type="ECO:0000313" key="5">
    <source>
        <dbReference type="EMBL" id="GIQ65951.1"/>
    </source>
</evidence>
<comment type="similarity">
    <text evidence="1">Belongs to the SCO1/2 family.</text>
</comment>
<dbReference type="SUPFAM" id="SSF52833">
    <property type="entry name" value="Thioredoxin-like"/>
    <property type="match status" value="1"/>
</dbReference>
<dbReference type="EMBL" id="BOVJ01000159">
    <property type="protein sequence ID" value="GIQ65951.1"/>
    <property type="molecule type" value="Genomic_DNA"/>
</dbReference>
<reference evidence="5 6" key="1">
    <citation type="submission" date="2021-04" db="EMBL/GenBank/DDBJ databases">
        <title>Draft genome sequence of Paenibacillus cisolokensis, LC2-13A.</title>
        <authorList>
            <person name="Uke A."/>
            <person name="Chhe C."/>
            <person name="Baramee S."/>
            <person name="Kosugi A."/>
        </authorList>
    </citation>
    <scope>NUCLEOTIDE SEQUENCE [LARGE SCALE GENOMIC DNA]</scope>
    <source>
        <strain evidence="5 6">LC2-13A</strain>
    </source>
</reference>
<feature type="transmembrane region" description="Helical" evidence="3">
    <location>
        <begin position="12"/>
        <end position="30"/>
    </location>
</feature>
<keyword evidence="6" id="KW-1185">Reference proteome</keyword>
<evidence type="ECO:0000256" key="1">
    <source>
        <dbReference type="ARBA" id="ARBA00010996"/>
    </source>
</evidence>
<dbReference type="Proteomes" id="UP000680304">
    <property type="component" value="Unassembled WGS sequence"/>
</dbReference>
<protein>
    <recommendedName>
        <fullName evidence="4">Thioredoxin domain-containing protein</fullName>
    </recommendedName>
</protein>
<keyword evidence="3" id="KW-0812">Transmembrane</keyword>
<dbReference type="CDD" id="cd02968">
    <property type="entry name" value="SCO"/>
    <property type="match status" value="1"/>
</dbReference>
<dbReference type="InterPro" id="IPR003782">
    <property type="entry name" value="SCO1/SenC"/>
</dbReference>
<dbReference type="InterPro" id="IPR013766">
    <property type="entry name" value="Thioredoxin_domain"/>
</dbReference>
<evidence type="ECO:0000313" key="6">
    <source>
        <dbReference type="Proteomes" id="UP000680304"/>
    </source>
</evidence>
<proteinExistence type="inferred from homology"/>
<dbReference type="Pfam" id="PF02630">
    <property type="entry name" value="SCO1-SenC"/>
    <property type="match status" value="1"/>
</dbReference>
<evidence type="ECO:0000256" key="2">
    <source>
        <dbReference type="ARBA" id="ARBA00023008"/>
    </source>
</evidence>
<accession>A0ABQ4NCL8</accession>
<evidence type="ECO:0000256" key="3">
    <source>
        <dbReference type="SAM" id="Phobius"/>
    </source>
</evidence>
<keyword evidence="3" id="KW-1133">Transmembrane helix</keyword>
<evidence type="ECO:0000259" key="4">
    <source>
        <dbReference type="PROSITE" id="PS51352"/>
    </source>
</evidence>
<feature type="domain" description="Thioredoxin" evidence="4">
    <location>
        <begin position="39"/>
        <end position="209"/>
    </location>
</feature>
<gene>
    <name evidence="5" type="ORF">PACILC2_45190</name>
</gene>
<keyword evidence="3" id="KW-0472">Membrane</keyword>
<dbReference type="PROSITE" id="PS51352">
    <property type="entry name" value="THIOREDOXIN_2"/>
    <property type="match status" value="1"/>
</dbReference>
<dbReference type="PANTHER" id="PTHR12151">
    <property type="entry name" value="ELECTRON TRANSPORT PROTIN SCO1/SENC FAMILY MEMBER"/>
    <property type="match status" value="1"/>
</dbReference>
<keyword evidence="2" id="KW-0186">Copper</keyword>
<dbReference type="InterPro" id="IPR036249">
    <property type="entry name" value="Thioredoxin-like_sf"/>
</dbReference>
<dbReference type="PANTHER" id="PTHR12151:SF25">
    <property type="entry name" value="LINALOOL DEHYDRATASE_ISOMERASE DOMAIN-CONTAINING PROTEIN"/>
    <property type="match status" value="1"/>
</dbReference>
<dbReference type="RefSeq" id="WP_213530492.1">
    <property type="nucleotide sequence ID" value="NZ_BOVJ01000159.1"/>
</dbReference>
<sequence>MTDVRKSSSKSPFLIPLLILFIVIIAYWLYDSYFRPNSLPVKMDSPAFSLSDLNGEPVTEARFDGKVRITSFIFTRCPDICPATTANMVVLQSELQKQGLFGKDVEFVSITFDPVNDTPEVLQQYAERMGIDQSGWTLLRGEQGEVKDLASKYNLSIIRLDDGLFAHSVTSLLLIDGKQRVRNIYKMGEEMENEKILADIKTLLDEQQRDS</sequence>